<gene>
    <name evidence="1" type="ORF">A9HBioS_0077</name>
</gene>
<protein>
    <submittedName>
        <fullName evidence="1">Uncharacterized protein</fullName>
    </submittedName>
</protein>
<comment type="caution">
    <text evidence="1">The sequence shown here is derived from an EMBL/GenBank/DDBJ whole genome shotgun (WGS) entry which is preliminary data.</text>
</comment>
<dbReference type="EMBL" id="MKWS01000001">
    <property type="protein sequence ID" value="RVD79553.1"/>
    <property type="molecule type" value="Genomic_DNA"/>
</dbReference>
<sequence length="233" mass="26558">MSKKAQFLSERVTKLKFSYEALEPIRALYKDFLNDCLPDDIDIGVKAHEDYSEEFEGVSMRWYFAKSEQAIALFREVLDGCELHVVRNIVGDKAEKMRVLQANIIEITGSYPTGRWHSDFTDEGLRLNQSATVLTPLLDFKPHFGGLETTAVLRGESLDFDEHSTVHTYSEGEAILFDGTGTIHRTQSYKASSEDKRVLVCWQLGEIDETMIPVFERIGEKNGDPMFMHEHSV</sequence>
<dbReference type="RefSeq" id="WP_127646859.1">
    <property type="nucleotide sequence ID" value="NZ_MKWS01000001.1"/>
</dbReference>
<evidence type="ECO:0000313" key="2">
    <source>
        <dbReference type="Proteomes" id="UP000288002"/>
    </source>
</evidence>
<accession>A0AA94ESX6</accession>
<proteinExistence type="predicted"/>
<organism evidence="1 2">
    <name type="scientific">Pseudomonas koreensis</name>
    <dbReference type="NCBI Taxonomy" id="198620"/>
    <lineage>
        <taxon>Bacteria</taxon>
        <taxon>Pseudomonadati</taxon>
        <taxon>Pseudomonadota</taxon>
        <taxon>Gammaproteobacteria</taxon>
        <taxon>Pseudomonadales</taxon>
        <taxon>Pseudomonadaceae</taxon>
        <taxon>Pseudomonas</taxon>
    </lineage>
</organism>
<dbReference type="Proteomes" id="UP000288002">
    <property type="component" value="Unassembled WGS sequence"/>
</dbReference>
<evidence type="ECO:0000313" key="1">
    <source>
        <dbReference type="EMBL" id="RVD79553.1"/>
    </source>
</evidence>
<reference evidence="1 2" key="1">
    <citation type="submission" date="2016-10" db="EMBL/GenBank/DDBJ databases">
        <title>Search of new enzymes for the oxidation of sulfur compounds.</title>
        <authorList>
            <person name="Novo A."/>
            <person name="Moreira I.S."/>
            <person name="Castro P.M."/>
        </authorList>
    </citation>
    <scope>NUCLEOTIDE SEQUENCE [LARGE SCALE GENOMIC DNA]</scope>
    <source>
        <strain evidence="1 2">A9</strain>
    </source>
</reference>
<name>A0AA94ESX6_9PSED</name>
<dbReference type="AlphaFoldDB" id="A0AA94ESX6"/>